<feature type="compositionally biased region" description="Polar residues" evidence="10">
    <location>
        <begin position="25"/>
        <end position="38"/>
    </location>
</feature>
<evidence type="ECO:0000256" key="6">
    <source>
        <dbReference type="ARBA" id="ARBA00022679"/>
    </source>
</evidence>
<comment type="subcellular location">
    <subcellularLocation>
        <location evidence="2">Cytoplasm</location>
    </subcellularLocation>
    <subcellularLocation>
        <location evidence="1">Nucleus</location>
    </subcellularLocation>
</comment>
<evidence type="ECO:0000313" key="11">
    <source>
        <dbReference type="EMBL" id="OCK77332.1"/>
    </source>
</evidence>
<accession>A0A8E2E4N8</accession>
<reference evidence="11 12" key="1">
    <citation type="journal article" date="2016" name="Nat. Commun.">
        <title>Ectomycorrhizal ecology is imprinted in the genome of the dominant symbiotic fungus Cenococcum geophilum.</title>
        <authorList>
            <consortium name="DOE Joint Genome Institute"/>
            <person name="Peter M."/>
            <person name="Kohler A."/>
            <person name="Ohm R.A."/>
            <person name="Kuo A."/>
            <person name="Krutzmann J."/>
            <person name="Morin E."/>
            <person name="Arend M."/>
            <person name="Barry K.W."/>
            <person name="Binder M."/>
            <person name="Choi C."/>
            <person name="Clum A."/>
            <person name="Copeland A."/>
            <person name="Grisel N."/>
            <person name="Haridas S."/>
            <person name="Kipfer T."/>
            <person name="LaButti K."/>
            <person name="Lindquist E."/>
            <person name="Lipzen A."/>
            <person name="Maire R."/>
            <person name="Meier B."/>
            <person name="Mihaltcheva S."/>
            <person name="Molinier V."/>
            <person name="Murat C."/>
            <person name="Poggeler S."/>
            <person name="Quandt C.A."/>
            <person name="Sperisen C."/>
            <person name="Tritt A."/>
            <person name="Tisserant E."/>
            <person name="Crous P.W."/>
            <person name="Henrissat B."/>
            <person name="Nehls U."/>
            <person name="Egli S."/>
            <person name="Spatafora J.W."/>
            <person name="Grigoriev I.V."/>
            <person name="Martin F.M."/>
        </authorList>
    </citation>
    <scope>NUCLEOTIDE SEQUENCE [LARGE SCALE GENOMIC DNA]</scope>
    <source>
        <strain evidence="11 12">CBS 459.81</strain>
    </source>
</reference>
<organism evidence="11 12">
    <name type="scientific">Lepidopterella palustris CBS 459.81</name>
    <dbReference type="NCBI Taxonomy" id="1314670"/>
    <lineage>
        <taxon>Eukaryota</taxon>
        <taxon>Fungi</taxon>
        <taxon>Dikarya</taxon>
        <taxon>Ascomycota</taxon>
        <taxon>Pezizomycotina</taxon>
        <taxon>Dothideomycetes</taxon>
        <taxon>Pleosporomycetidae</taxon>
        <taxon>Mytilinidiales</taxon>
        <taxon>Argynnaceae</taxon>
        <taxon>Lepidopterella</taxon>
    </lineage>
</organism>
<evidence type="ECO:0000256" key="2">
    <source>
        <dbReference type="ARBA" id="ARBA00004496"/>
    </source>
</evidence>
<evidence type="ECO:0000256" key="10">
    <source>
        <dbReference type="SAM" id="MobiDB-lite"/>
    </source>
</evidence>
<evidence type="ECO:0000256" key="4">
    <source>
        <dbReference type="ARBA" id="ARBA00022490"/>
    </source>
</evidence>
<keyword evidence="12" id="KW-1185">Reference proteome</keyword>
<evidence type="ECO:0000256" key="1">
    <source>
        <dbReference type="ARBA" id="ARBA00004123"/>
    </source>
</evidence>
<evidence type="ECO:0000256" key="8">
    <source>
        <dbReference type="ARBA" id="ARBA00023242"/>
    </source>
</evidence>
<keyword evidence="6" id="KW-0808">Transferase</keyword>
<comment type="similarity">
    <text evidence="9">Belongs to the methyltransferase superfamily. METTL18 family.</text>
</comment>
<dbReference type="OrthoDB" id="1723750at2759"/>
<dbReference type="InterPro" id="IPR019410">
    <property type="entry name" value="Methyltransf_16"/>
</dbReference>
<dbReference type="AlphaFoldDB" id="A0A8E2E4N8"/>
<keyword evidence="4" id="KW-0963">Cytoplasm</keyword>
<name>A0A8E2E4N8_9PEZI</name>
<dbReference type="GO" id="GO:0032259">
    <property type="term" value="P:methylation"/>
    <property type="evidence" value="ECO:0007669"/>
    <property type="project" value="UniProtKB-KW"/>
</dbReference>
<evidence type="ECO:0000256" key="7">
    <source>
        <dbReference type="ARBA" id="ARBA00022691"/>
    </source>
</evidence>
<keyword evidence="7" id="KW-0949">S-adenosyl-L-methionine</keyword>
<sequence>MTQPFVFGFSGDDIELDPDDDQHNDGQIAQDQAVSATTGPPVEAQTHRLDDLLATLPSKISYSSLDIESPKGHRIRLPRRELFDIRMQLMAEDNVTESQPITGLDDSDIRTNVYEGGFKSWECSIDLVKFLLDRGPRKDLDDLSRVDHVIEVRISLWHSTKSFSYRHALKSLGCGTALPILLLFRHALTQSIPLYFTLADYNASVLRLVTLPNLLLVFASTLPVKLSSPPSLQTNPLSMESSGDLEVTPELLSQFKQALAALPLTLTFISGSWLPVSKLLPLIPTAPEMNTFVLASETIYSPSSLSAFTEAMVSILARVRTGKAIVAAKRVYFGVGGSVDSFREECSRRGAVAYEIEFDGLEGEVGGGVRKCLLEVQMM</sequence>
<dbReference type="PANTHER" id="PTHR14614">
    <property type="entry name" value="HEPATOCELLULAR CARCINOMA-ASSOCIATED ANTIGEN"/>
    <property type="match status" value="1"/>
</dbReference>
<dbReference type="Gene3D" id="3.40.50.150">
    <property type="entry name" value="Vaccinia Virus protein VP39"/>
    <property type="match status" value="1"/>
</dbReference>
<dbReference type="InterPro" id="IPR029063">
    <property type="entry name" value="SAM-dependent_MTases_sf"/>
</dbReference>
<keyword evidence="5" id="KW-0489">Methyltransferase</keyword>
<keyword evidence="8" id="KW-0539">Nucleus</keyword>
<feature type="region of interest" description="Disordered" evidence="10">
    <location>
        <begin position="1"/>
        <end position="38"/>
    </location>
</feature>
<gene>
    <name evidence="11" type="ORF">K432DRAFT_461073</name>
</gene>
<protein>
    <recommendedName>
        <fullName evidence="3">protein-histidine N-methyltransferase</fullName>
        <ecNumber evidence="3">2.1.1.85</ecNumber>
    </recommendedName>
</protein>
<dbReference type="GO" id="GO:0005737">
    <property type="term" value="C:cytoplasm"/>
    <property type="evidence" value="ECO:0007669"/>
    <property type="project" value="UniProtKB-SubCell"/>
</dbReference>
<dbReference type="GO" id="GO:0018064">
    <property type="term" value="F:protein-L-histidine N-tele-methyltransferase activity"/>
    <property type="evidence" value="ECO:0007669"/>
    <property type="project" value="UniProtKB-EC"/>
</dbReference>
<evidence type="ECO:0000256" key="3">
    <source>
        <dbReference type="ARBA" id="ARBA00012533"/>
    </source>
</evidence>
<dbReference type="EMBL" id="KV745136">
    <property type="protein sequence ID" value="OCK77332.1"/>
    <property type="molecule type" value="Genomic_DNA"/>
</dbReference>
<evidence type="ECO:0000256" key="9">
    <source>
        <dbReference type="ARBA" id="ARBA00038126"/>
    </source>
</evidence>
<dbReference type="EC" id="2.1.1.85" evidence="3"/>
<proteinExistence type="inferred from homology"/>
<dbReference type="PANTHER" id="PTHR14614:SF39">
    <property type="entry name" value="HISTIDINE PROTEIN METHYLTRANSFERASE 1 HOMOLOG"/>
    <property type="match status" value="1"/>
</dbReference>
<evidence type="ECO:0000256" key="5">
    <source>
        <dbReference type="ARBA" id="ARBA00022603"/>
    </source>
</evidence>
<evidence type="ECO:0000313" key="12">
    <source>
        <dbReference type="Proteomes" id="UP000250266"/>
    </source>
</evidence>
<dbReference type="GO" id="GO:0005634">
    <property type="term" value="C:nucleus"/>
    <property type="evidence" value="ECO:0007669"/>
    <property type="project" value="UniProtKB-SubCell"/>
</dbReference>
<feature type="compositionally biased region" description="Acidic residues" evidence="10">
    <location>
        <begin position="12"/>
        <end position="22"/>
    </location>
</feature>
<dbReference type="Proteomes" id="UP000250266">
    <property type="component" value="Unassembled WGS sequence"/>
</dbReference>